<dbReference type="GO" id="GO:0003723">
    <property type="term" value="F:RNA binding"/>
    <property type="evidence" value="ECO:0007669"/>
    <property type="project" value="UniProtKB-UniRule"/>
</dbReference>
<dbReference type="InterPro" id="IPR012677">
    <property type="entry name" value="Nucleotide-bd_a/b_plait_sf"/>
</dbReference>
<protein>
    <recommendedName>
        <fullName evidence="6">Eukaryotic translation initiation factor 3 subunit B</fullName>
        <shortName evidence="6">eIF3b</shortName>
    </recommendedName>
    <alternativeName>
        <fullName evidence="6">Eukaryotic translation initiation factor 3 90 kDa subunit homolog</fullName>
        <shortName evidence="6">eIF3 p90</shortName>
    </alternativeName>
    <alternativeName>
        <fullName evidence="6">Translation initiation factor eIF3, p90 subunit homolog</fullName>
    </alternativeName>
</protein>
<dbReference type="PANTHER" id="PTHR14068:SF0">
    <property type="entry name" value="EUKARYOTIC TRANSLATION INITIATION FACTOR 3 SUBUNIT B"/>
    <property type="match status" value="1"/>
</dbReference>
<proteinExistence type="inferred from homology"/>
<dbReference type="GO" id="GO:0003743">
    <property type="term" value="F:translation initiation factor activity"/>
    <property type="evidence" value="ECO:0007669"/>
    <property type="project" value="UniProtKB-UniRule"/>
</dbReference>
<dbReference type="FunFam" id="2.130.10.10:FF:000947">
    <property type="entry name" value="Eukaryotic translation initiation factor 3 subunit B"/>
    <property type="match status" value="1"/>
</dbReference>
<comment type="function">
    <text evidence="6">RNA-binding component of the eukaryotic translation initiation factor 3 (eIF-3) complex, which is involved in protein synthesis of a specialized repertoire of mRNAs and, together with other initiation factors, stimulates binding of mRNA and methionyl-tRNAi to the 40S ribosome. The eIF-3 complex specifically targets and initiates translation of a subset of mRNAs involved in cell proliferation.</text>
</comment>
<dbReference type="HAMAP" id="MF_03001">
    <property type="entry name" value="eIF3b"/>
    <property type="match status" value="1"/>
</dbReference>
<dbReference type="GO" id="GO:0031369">
    <property type="term" value="F:translation initiation factor binding"/>
    <property type="evidence" value="ECO:0007669"/>
    <property type="project" value="InterPro"/>
</dbReference>
<dbReference type="CDD" id="cd12278">
    <property type="entry name" value="RRM_eIF3B"/>
    <property type="match status" value="1"/>
</dbReference>
<keyword evidence="4 6" id="KW-0694">RNA-binding</keyword>
<dbReference type="EMBL" id="ML178815">
    <property type="protein sequence ID" value="TFL06628.1"/>
    <property type="molecule type" value="Genomic_DNA"/>
</dbReference>
<organism evidence="9 10">
    <name type="scientific">Pterulicium gracile</name>
    <dbReference type="NCBI Taxonomy" id="1884261"/>
    <lineage>
        <taxon>Eukaryota</taxon>
        <taxon>Fungi</taxon>
        <taxon>Dikarya</taxon>
        <taxon>Basidiomycota</taxon>
        <taxon>Agaricomycotina</taxon>
        <taxon>Agaricomycetes</taxon>
        <taxon>Agaricomycetidae</taxon>
        <taxon>Agaricales</taxon>
        <taxon>Pleurotineae</taxon>
        <taxon>Pterulaceae</taxon>
        <taxon>Pterulicium</taxon>
    </lineage>
</organism>
<dbReference type="Pfam" id="PF00076">
    <property type="entry name" value="RRM_1"/>
    <property type="match status" value="1"/>
</dbReference>
<dbReference type="InterPro" id="IPR034363">
    <property type="entry name" value="eIF3B_RRM"/>
</dbReference>
<dbReference type="AlphaFoldDB" id="A0A5C3QZ58"/>
<dbReference type="OrthoDB" id="10250414at2759"/>
<dbReference type="SUPFAM" id="SSF54928">
    <property type="entry name" value="RNA-binding domain, RBD"/>
    <property type="match status" value="1"/>
</dbReference>
<evidence type="ECO:0000256" key="2">
    <source>
        <dbReference type="ARBA" id="ARBA00022490"/>
    </source>
</evidence>
<dbReference type="GO" id="GO:0016282">
    <property type="term" value="C:eukaryotic 43S preinitiation complex"/>
    <property type="evidence" value="ECO:0007669"/>
    <property type="project" value="UniProtKB-UniRule"/>
</dbReference>
<dbReference type="SMART" id="SM00360">
    <property type="entry name" value="RRM"/>
    <property type="match status" value="1"/>
</dbReference>
<accession>A0A5C3QZ58</accession>
<dbReference type="SUPFAM" id="SSF82171">
    <property type="entry name" value="DPP6 N-terminal domain-like"/>
    <property type="match status" value="1"/>
</dbReference>
<comment type="subcellular location">
    <subcellularLocation>
        <location evidence="1 6 7">Cytoplasm</location>
    </subcellularLocation>
</comment>
<dbReference type="GO" id="GO:0001732">
    <property type="term" value="P:formation of cytoplasmic translation initiation complex"/>
    <property type="evidence" value="ECO:0007669"/>
    <property type="project" value="UniProtKB-UniRule"/>
</dbReference>
<dbReference type="Pfam" id="PF08662">
    <property type="entry name" value="eIF2A"/>
    <property type="match status" value="2"/>
</dbReference>
<dbReference type="PROSITE" id="PS50102">
    <property type="entry name" value="RRM"/>
    <property type="match status" value="1"/>
</dbReference>
<dbReference type="InterPro" id="IPR015943">
    <property type="entry name" value="WD40/YVTN_repeat-like_dom_sf"/>
</dbReference>
<gene>
    <name evidence="6" type="primary">PRT1</name>
    <name evidence="9" type="ORF">BDV98DRAFT_158797</name>
</gene>
<keyword evidence="3 6" id="KW-0396">Initiation factor</keyword>
<dbReference type="InterPro" id="IPR011400">
    <property type="entry name" value="EIF3B"/>
</dbReference>
<keyword evidence="5 6" id="KW-0648">Protein biosynthesis</keyword>
<evidence type="ECO:0000256" key="4">
    <source>
        <dbReference type="ARBA" id="ARBA00022884"/>
    </source>
</evidence>
<dbReference type="PIRSF" id="PIRSF036424">
    <property type="entry name" value="eIF3b"/>
    <property type="match status" value="1"/>
</dbReference>
<evidence type="ECO:0000256" key="6">
    <source>
        <dbReference type="HAMAP-Rule" id="MF_03001"/>
    </source>
</evidence>
<comment type="function">
    <text evidence="7">Component of the eukaryotic translation initiation factor 3 (eIF-3) complex, which is involved in protein synthesis and, together with other initiation factors, stimulates binding of mRNA and methionyl-tRNAi to the 40S ribosome.</text>
</comment>
<reference evidence="9 10" key="1">
    <citation type="journal article" date="2019" name="Nat. Ecol. Evol.">
        <title>Megaphylogeny resolves global patterns of mushroom evolution.</title>
        <authorList>
            <person name="Varga T."/>
            <person name="Krizsan K."/>
            <person name="Foldi C."/>
            <person name="Dima B."/>
            <person name="Sanchez-Garcia M."/>
            <person name="Sanchez-Ramirez S."/>
            <person name="Szollosi G.J."/>
            <person name="Szarkandi J.G."/>
            <person name="Papp V."/>
            <person name="Albert L."/>
            <person name="Andreopoulos W."/>
            <person name="Angelini C."/>
            <person name="Antonin V."/>
            <person name="Barry K.W."/>
            <person name="Bougher N.L."/>
            <person name="Buchanan P."/>
            <person name="Buyck B."/>
            <person name="Bense V."/>
            <person name="Catcheside P."/>
            <person name="Chovatia M."/>
            <person name="Cooper J."/>
            <person name="Damon W."/>
            <person name="Desjardin D."/>
            <person name="Finy P."/>
            <person name="Geml J."/>
            <person name="Haridas S."/>
            <person name="Hughes K."/>
            <person name="Justo A."/>
            <person name="Karasinski D."/>
            <person name="Kautmanova I."/>
            <person name="Kiss B."/>
            <person name="Kocsube S."/>
            <person name="Kotiranta H."/>
            <person name="LaButti K.M."/>
            <person name="Lechner B.E."/>
            <person name="Liimatainen K."/>
            <person name="Lipzen A."/>
            <person name="Lukacs Z."/>
            <person name="Mihaltcheva S."/>
            <person name="Morgado L.N."/>
            <person name="Niskanen T."/>
            <person name="Noordeloos M.E."/>
            <person name="Ohm R.A."/>
            <person name="Ortiz-Santana B."/>
            <person name="Ovrebo C."/>
            <person name="Racz N."/>
            <person name="Riley R."/>
            <person name="Savchenko A."/>
            <person name="Shiryaev A."/>
            <person name="Soop K."/>
            <person name="Spirin V."/>
            <person name="Szebenyi C."/>
            <person name="Tomsovsky M."/>
            <person name="Tulloss R.E."/>
            <person name="Uehling J."/>
            <person name="Grigoriev I.V."/>
            <person name="Vagvolgyi C."/>
            <person name="Papp T."/>
            <person name="Martin F.M."/>
            <person name="Miettinen O."/>
            <person name="Hibbett D.S."/>
            <person name="Nagy L.G."/>
        </authorList>
    </citation>
    <scope>NUCLEOTIDE SEQUENCE [LARGE SCALE GENOMIC DNA]</scope>
    <source>
        <strain evidence="9 10">CBS 309.79</strain>
    </source>
</reference>
<evidence type="ECO:0000259" key="8">
    <source>
        <dbReference type="PROSITE" id="PS50102"/>
    </source>
</evidence>
<dbReference type="InterPro" id="IPR013979">
    <property type="entry name" value="TIF_beta_prop-like"/>
</dbReference>
<dbReference type="PANTHER" id="PTHR14068">
    <property type="entry name" value="EUKARYOTIC TRANSLATION INITIATION FACTOR 3 EIF3 -RELATED"/>
    <property type="match status" value="1"/>
</dbReference>
<dbReference type="InterPro" id="IPR035979">
    <property type="entry name" value="RBD_domain_sf"/>
</dbReference>
<evidence type="ECO:0000256" key="7">
    <source>
        <dbReference type="PIRNR" id="PIRNR036424"/>
    </source>
</evidence>
<evidence type="ECO:0000256" key="5">
    <source>
        <dbReference type="ARBA" id="ARBA00022917"/>
    </source>
</evidence>
<comment type="subunit">
    <text evidence="6 7">Component of the eukaryotic translation initiation factor 3 (eIF-3) complex.</text>
</comment>
<sequence>MPTATTTTEVDDIDYSDIEKRYQISYDQGFDNVLVVDGMPIIDKSKLDRLLAKVSKEFSRKSVQIKIEDILMPWDDASGKSKGFAFIEFRSEEDANLALNAMNNHPFDAKHTFKVNRFTDIEHFAQVDETYVEPTVETYQTKEHLRAWLADPQGRDQYVTYRDQDVEILWHGKPSQCEPAHKPDWRDFLYVAWSPLGTYISTLHRQGVRLWGGPSWKLQQRYAHPLVKLIDFSPCENYLVTWSNEPIAVPEGALQGPQYFSPDDEGNNLAVWDIKSGDLLRTFPTDFGVLDGGGPRKQMQWPALKWSPDDKFVARMTAGQMISVHELPSMYLQGKKSLKIEGVVDFEWCPHGDADVDAAQNGQENGAPTKAQPKRARENMITYWTPEVANQPARVTLLAFPSRTILRQKNLFNVTECKLFWQNQGDFLCVKVDRHTKTKKSIFTNLEIFRVREKDYPVEVVELKDTVTDFSWEPKGERFAIVSSNDPNLGNPGPGITIKTDVSFYQLDRAKNDFKLLRTLAMRTSNTIRWAPRGRHVVLGTLGSHTKSELEFWDLDFLQEDTGKREPGQGQEWGSGIQLLGTADHYGVTDVEWDPSGRYLATSASAWTHTLENGYAIWDFRGQELEKHILDRFKQFLWRPRPRSLLTKDQQKKVRRNLKEFGRAFEEEDAADENQSSAEVIARRKRLVDEWNAWRTSIRLAMFEDTGKKEADHGDTEKEEIEVWVDEVIEQTEEVVVE</sequence>
<keyword evidence="10" id="KW-1185">Reference proteome</keyword>
<evidence type="ECO:0000256" key="1">
    <source>
        <dbReference type="ARBA" id="ARBA00004496"/>
    </source>
</evidence>
<feature type="domain" description="RRM" evidence="8">
    <location>
        <begin position="32"/>
        <end position="120"/>
    </location>
</feature>
<evidence type="ECO:0000256" key="3">
    <source>
        <dbReference type="ARBA" id="ARBA00022540"/>
    </source>
</evidence>
<dbReference type="STRING" id="1884261.A0A5C3QZ58"/>
<dbReference type="GO" id="GO:0005852">
    <property type="term" value="C:eukaryotic translation initiation factor 3 complex"/>
    <property type="evidence" value="ECO:0007669"/>
    <property type="project" value="UniProtKB-UniRule"/>
</dbReference>
<name>A0A5C3QZ58_9AGAR</name>
<dbReference type="Gene3D" id="3.30.70.330">
    <property type="match status" value="1"/>
</dbReference>
<dbReference type="InterPro" id="IPR000504">
    <property type="entry name" value="RRM_dom"/>
</dbReference>
<dbReference type="Proteomes" id="UP000305067">
    <property type="component" value="Unassembled WGS sequence"/>
</dbReference>
<dbReference type="Gene3D" id="2.130.10.10">
    <property type="entry name" value="YVTN repeat-like/Quinoprotein amine dehydrogenase"/>
    <property type="match status" value="2"/>
</dbReference>
<dbReference type="GO" id="GO:0033290">
    <property type="term" value="C:eukaryotic 48S preinitiation complex"/>
    <property type="evidence" value="ECO:0007669"/>
    <property type="project" value="UniProtKB-UniRule"/>
</dbReference>
<keyword evidence="2 6" id="KW-0963">Cytoplasm</keyword>
<evidence type="ECO:0000313" key="10">
    <source>
        <dbReference type="Proteomes" id="UP000305067"/>
    </source>
</evidence>
<evidence type="ECO:0000313" key="9">
    <source>
        <dbReference type="EMBL" id="TFL06628.1"/>
    </source>
</evidence>
<comment type="similarity">
    <text evidence="6 7">Belongs to the eIF-3 subunit B family.</text>
</comment>